<dbReference type="EMBL" id="SWJE01000003">
    <property type="protein sequence ID" value="TKC91159.1"/>
    <property type="molecule type" value="Genomic_DNA"/>
</dbReference>
<evidence type="ECO:0000313" key="2">
    <source>
        <dbReference type="EMBL" id="TKC91159.1"/>
    </source>
</evidence>
<dbReference type="Proteomes" id="UP000305539">
    <property type="component" value="Unassembled WGS sequence"/>
</dbReference>
<protein>
    <submittedName>
        <fullName evidence="2">Uncharacterized protein</fullName>
    </submittedName>
</protein>
<proteinExistence type="predicted"/>
<gene>
    <name evidence="2" type="ORF">FAZ69_07290</name>
</gene>
<feature type="region of interest" description="Disordered" evidence="1">
    <location>
        <begin position="1"/>
        <end position="22"/>
    </location>
</feature>
<name>A0A4U1IC57_9BURK</name>
<dbReference type="RefSeq" id="WP_136893275.1">
    <property type="nucleotide sequence ID" value="NZ_SWJE01000003.1"/>
</dbReference>
<comment type="caution">
    <text evidence="2">The sequence shown here is derived from an EMBL/GenBank/DDBJ whole genome shotgun (WGS) entry which is preliminary data.</text>
</comment>
<accession>A0A4U1IC57</accession>
<evidence type="ECO:0000313" key="3">
    <source>
        <dbReference type="Proteomes" id="UP000305539"/>
    </source>
</evidence>
<dbReference type="AlphaFoldDB" id="A0A4U1IC57"/>
<keyword evidence="3" id="KW-1185">Reference proteome</keyword>
<organism evidence="2 3">
    <name type="scientific">Trinickia terrae</name>
    <dbReference type="NCBI Taxonomy" id="2571161"/>
    <lineage>
        <taxon>Bacteria</taxon>
        <taxon>Pseudomonadati</taxon>
        <taxon>Pseudomonadota</taxon>
        <taxon>Betaproteobacteria</taxon>
        <taxon>Burkholderiales</taxon>
        <taxon>Burkholderiaceae</taxon>
        <taxon>Trinickia</taxon>
    </lineage>
</organism>
<evidence type="ECO:0000256" key="1">
    <source>
        <dbReference type="SAM" id="MobiDB-lite"/>
    </source>
</evidence>
<sequence length="106" mass="10710">MRVPSLLGVSASSASPSAAAGFDGADGAPHVIASAEESGAVATAGSCIDEASLFLLRLQVTSSMQTTQSVKTAKRGHRAFKRDVRAPGAWWAACMSGVAGGVQTFN</sequence>
<reference evidence="2 3" key="1">
    <citation type="submission" date="2019-04" db="EMBL/GenBank/DDBJ databases">
        <title>Trinickia sp. 7GSK02, isolated from subtropical forest soil.</title>
        <authorList>
            <person name="Gao Z.-H."/>
            <person name="Qiu L.-H."/>
        </authorList>
    </citation>
    <scope>NUCLEOTIDE SEQUENCE [LARGE SCALE GENOMIC DNA]</scope>
    <source>
        <strain evidence="2 3">7GSK02</strain>
    </source>
</reference>